<evidence type="ECO:0000313" key="3">
    <source>
        <dbReference type="Proteomes" id="UP000006727"/>
    </source>
</evidence>
<keyword evidence="3" id="KW-1185">Reference proteome</keyword>
<sequence length="99" mass="11331">MRPVIETLKPRHANGRLLQTVFRDRLWMNVFPHDNAYWMNVHLSDTQVGQEPGINRRKQVEFQGPLMASAWRVAKSARVDLHLTGQVATMASDASIQHV</sequence>
<evidence type="ECO:0000313" key="2">
    <source>
        <dbReference type="EnsemblPlants" id="PAC:32952732.CDS.1"/>
    </source>
</evidence>
<dbReference type="InParanoid" id="A0A2K1KKV6"/>
<dbReference type="Proteomes" id="UP000006727">
    <property type="component" value="Chromosome 5"/>
</dbReference>
<dbReference type="Gramene" id="Pp3c5_23950V3.1">
    <property type="protein sequence ID" value="PAC:32952732.CDS.1"/>
    <property type="gene ID" value="Pp3c5_23950"/>
</dbReference>
<proteinExistence type="predicted"/>
<dbReference type="AlphaFoldDB" id="A0A2K1KKV6"/>
<gene>
    <name evidence="1" type="ORF">PHYPA_008089</name>
</gene>
<organism evidence="1">
    <name type="scientific">Physcomitrium patens</name>
    <name type="common">Spreading-leaved earth moss</name>
    <name type="synonym">Physcomitrella patens</name>
    <dbReference type="NCBI Taxonomy" id="3218"/>
    <lineage>
        <taxon>Eukaryota</taxon>
        <taxon>Viridiplantae</taxon>
        <taxon>Streptophyta</taxon>
        <taxon>Embryophyta</taxon>
        <taxon>Bryophyta</taxon>
        <taxon>Bryophytina</taxon>
        <taxon>Bryopsida</taxon>
        <taxon>Funariidae</taxon>
        <taxon>Funariales</taxon>
        <taxon>Funariaceae</taxon>
        <taxon>Physcomitrium</taxon>
    </lineage>
</organism>
<dbReference type="EMBL" id="ABEU02000005">
    <property type="protein sequence ID" value="PNR54412.1"/>
    <property type="molecule type" value="Genomic_DNA"/>
</dbReference>
<reference evidence="1 3" key="2">
    <citation type="journal article" date="2018" name="Plant J.">
        <title>The Physcomitrella patens chromosome-scale assembly reveals moss genome structure and evolution.</title>
        <authorList>
            <person name="Lang D."/>
            <person name="Ullrich K.K."/>
            <person name="Murat F."/>
            <person name="Fuchs J."/>
            <person name="Jenkins J."/>
            <person name="Haas F.B."/>
            <person name="Piednoel M."/>
            <person name="Gundlach H."/>
            <person name="Van Bel M."/>
            <person name="Meyberg R."/>
            <person name="Vives C."/>
            <person name="Morata J."/>
            <person name="Symeonidi A."/>
            <person name="Hiss M."/>
            <person name="Muchero W."/>
            <person name="Kamisugi Y."/>
            <person name="Saleh O."/>
            <person name="Blanc G."/>
            <person name="Decker E.L."/>
            <person name="van Gessel N."/>
            <person name="Grimwood J."/>
            <person name="Hayes R.D."/>
            <person name="Graham S.W."/>
            <person name="Gunter L.E."/>
            <person name="McDaniel S.F."/>
            <person name="Hoernstein S.N.W."/>
            <person name="Larsson A."/>
            <person name="Li F.W."/>
            <person name="Perroud P.F."/>
            <person name="Phillips J."/>
            <person name="Ranjan P."/>
            <person name="Rokshar D.S."/>
            <person name="Rothfels C.J."/>
            <person name="Schneider L."/>
            <person name="Shu S."/>
            <person name="Stevenson D.W."/>
            <person name="Thummler F."/>
            <person name="Tillich M."/>
            <person name="Villarreal Aguilar J.C."/>
            <person name="Widiez T."/>
            <person name="Wong G.K."/>
            <person name="Wymore A."/>
            <person name="Zhang Y."/>
            <person name="Zimmer A.D."/>
            <person name="Quatrano R.S."/>
            <person name="Mayer K.F.X."/>
            <person name="Goodstein D."/>
            <person name="Casacuberta J.M."/>
            <person name="Vandepoele K."/>
            <person name="Reski R."/>
            <person name="Cuming A.C."/>
            <person name="Tuskan G.A."/>
            <person name="Maumus F."/>
            <person name="Salse J."/>
            <person name="Schmutz J."/>
            <person name="Rensing S.A."/>
        </authorList>
    </citation>
    <scope>NUCLEOTIDE SEQUENCE [LARGE SCALE GENOMIC DNA]</scope>
    <source>
        <strain evidence="2 3">cv. Gransden 2004</strain>
    </source>
</reference>
<reference evidence="1 3" key="1">
    <citation type="journal article" date="2008" name="Science">
        <title>The Physcomitrella genome reveals evolutionary insights into the conquest of land by plants.</title>
        <authorList>
            <person name="Rensing S."/>
            <person name="Lang D."/>
            <person name="Zimmer A."/>
            <person name="Terry A."/>
            <person name="Salamov A."/>
            <person name="Shapiro H."/>
            <person name="Nishiyama T."/>
            <person name="Perroud P.-F."/>
            <person name="Lindquist E."/>
            <person name="Kamisugi Y."/>
            <person name="Tanahashi T."/>
            <person name="Sakakibara K."/>
            <person name="Fujita T."/>
            <person name="Oishi K."/>
            <person name="Shin-I T."/>
            <person name="Kuroki Y."/>
            <person name="Toyoda A."/>
            <person name="Suzuki Y."/>
            <person name="Hashimoto A."/>
            <person name="Yamaguchi K."/>
            <person name="Sugano A."/>
            <person name="Kohara Y."/>
            <person name="Fujiyama A."/>
            <person name="Anterola A."/>
            <person name="Aoki S."/>
            <person name="Ashton N."/>
            <person name="Barbazuk W.B."/>
            <person name="Barker E."/>
            <person name="Bennetzen J."/>
            <person name="Bezanilla M."/>
            <person name="Blankenship R."/>
            <person name="Cho S.H."/>
            <person name="Dutcher S."/>
            <person name="Estelle M."/>
            <person name="Fawcett J.A."/>
            <person name="Gundlach H."/>
            <person name="Hanada K."/>
            <person name="Heyl A."/>
            <person name="Hicks K.A."/>
            <person name="Hugh J."/>
            <person name="Lohr M."/>
            <person name="Mayer K."/>
            <person name="Melkozernov A."/>
            <person name="Murata T."/>
            <person name="Nelson D."/>
            <person name="Pils B."/>
            <person name="Prigge M."/>
            <person name="Reiss B."/>
            <person name="Renner T."/>
            <person name="Rombauts S."/>
            <person name="Rushton P."/>
            <person name="Sanderfoot A."/>
            <person name="Schween G."/>
            <person name="Shiu S.-H."/>
            <person name="Stueber K."/>
            <person name="Theodoulou F.L."/>
            <person name="Tu H."/>
            <person name="Van de Peer Y."/>
            <person name="Verrier P.J."/>
            <person name="Waters E."/>
            <person name="Wood A."/>
            <person name="Yang L."/>
            <person name="Cove D."/>
            <person name="Cuming A."/>
            <person name="Hasebe M."/>
            <person name="Lucas S."/>
            <person name="Mishler D.B."/>
            <person name="Reski R."/>
            <person name="Grigoriev I."/>
            <person name="Quatrano R.S."/>
            <person name="Boore J.L."/>
        </authorList>
    </citation>
    <scope>NUCLEOTIDE SEQUENCE [LARGE SCALE GENOMIC DNA]</scope>
    <source>
        <strain evidence="2 3">cv. Gransden 2004</strain>
    </source>
</reference>
<reference evidence="2" key="3">
    <citation type="submission" date="2020-12" db="UniProtKB">
        <authorList>
            <consortium name="EnsemblPlants"/>
        </authorList>
    </citation>
    <scope>IDENTIFICATION</scope>
</reference>
<name>A0A2K1KKV6_PHYPA</name>
<evidence type="ECO:0000313" key="1">
    <source>
        <dbReference type="EMBL" id="PNR54412.1"/>
    </source>
</evidence>
<protein>
    <submittedName>
        <fullName evidence="1 2">Uncharacterized protein</fullName>
    </submittedName>
</protein>
<accession>A0A2K1KKV6</accession>
<dbReference type="EnsemblPlants" id="Pp3c5_23950V3.1">
    <property type="protein sequence ID" value="PAC:32952732.CDS.1"/>
    <property type="gene ID" value="Pp3c5_23950"/>
</dbReference>